<proteinExistence type="predicted"/>
<organism evidence="1 2">
    <name type="scientific">Allacma fusca</name>
    <dbReference type="NCBI Taxonomy" id="39272"/>
    <lineage>
        <taxon>Eukaryota</taxon>
        <taxon>Metazoa</taxon>
        <taxon>Ecdysozoa</taxon>
        <taxon>Arthropoda</taxon>
        <taxon>Hexapoda</taxon>
        <taxon>Collembola</taxon>
        <taxon>Symphypleona</taxon>
        <taxon>Sminthuridae</taxon>
        <taxon>Allacma</taxon>
    </lineage>
</organism>
<name>A0A8J2JMX1_9HEXA</name>
<dbReference type="Proteomes" id="UP000708208">
    <property type="component" value="Unassembled WGS sequence"/>
</dbReference>
<dbReference type="AlphaFoldDB" id="A0A8J2JMX1"/>
<reference evidence="1" key="1">
    <citation type="submission" date="2021-06" db="EMBL/GenBank/DDBJ databases">
        <authorList>
            <person name="Hodson N. C."/>
            <person name="Mongue J. A."/>
            <person name="Jaron S. K."/>
        </authorList>
    </citation>
    <scope>NUCLEOTIDE SEQUENCE</scope>
</reference>
<sequence>MVCHALAQRSCPNLDCVSSQASSADFRSVPTLSCRKEHVQTLYRANELFFESKHVLDLVSKDNYYLRTHAPACLLRVHSF</sequence>
<protein>
    <submittedName>
        <fullName evidence="1">Uncharacterized protein</fullName>
    </submittedName>
</protein>
<evidence type="ECO:0000313" key="2">
    <source>
        <dbReference type="Proteomes" id="UP000708208"/>
    </source>
</evidence>
<accession>A0A8J2JMX1</accession>
<evidence type="ECO:0000313" key="1">
    <source>
        <dbReference type="EMBL" id="CAG7723146.1"/>
    </source>
</evidence>
<dbReference type="EMBL" id="CAJVCH010096012">
    <property type="protein sequence ID" value="CAG7723146.1"/>
    <property type="molecule type" value="Genomic_DNA"/>
</dbReference>
<comment type="caution">
    <text evidence="1">The sequence shown here is derived from an EMBL/GenBank/DDBJ whole genome shotgun (WGS) entry which is preliminary data.</text>
</comment>
<keyword evidence="2" id="KW-1185">Reference proteome</keyword>
<gene>
    <name evidence="1" type="ORF">AFUS01_LOCUS12250</name>
</gene>